<dbReference type="EMBL" id="JABEZW010228198">
    <property type="protein sequence ID" value="MBA0788657.1"/>
    <property type="molecule type" value="Genomic_DNA"/>
</dbReference>
<organism evidence="1 2">
    <name type="scientific">Gossypium trilobum</name>
    <dbReference type="NCBI Taxonomy" id="34281"/>
    <lineage>
        <taxon>Eukaryota</taxon>
        <taxon>Viridiplantae</taxon>
        <taxon>Streptophyta</taxon>
        <taxon>Embryophyta</taxon>
        <taxon>Tracheophyta</taxon>
        <taxon>Spermatophyta</taxon>
        <taxon>Magnoliopsida</taxon>
        <taxon>eudicotyledons</taxon>
        <taxon>Gunneridae</taxon>
        <taxon>Pentapetalae</taxon>
        <taxon>rosids</taxon>
        <taxon>malvids</taxon>
        <taxon>Malvales</taxon>
        <taxon>Malvaceae</taxon>
        <taxon>Malvoideae</taxon>
        <taxon>Gossypium</taxon>
    </lineage>
</organism>
<gene>
    <name evidence="1" type="ORF">Gotri_027679</name>
</gene>
<reference evidence="1 2" key="1">
    <citation type="journal article" date="2019" name="Genome Biol. Evol.">
        <title>Insights into the evolution of the New World diploid cottons (Gossypium, subgenus Houzingenia) based on genome sequencing.</title>
        <authorList>
            <person name="Grover C.E."/>
            <person name="Arick M.A. 2nd"/>
            <person name="Thrash A."/>
            <person name="Conover J.L."/>
            <person name="Sanders W.S."/>
            <person name="Peterson D.G."/>
            <person name="Frelichowski J.E."/>
            <person name="Scheffler J.A."/>
            <person name="Scheffler B.E."/>
            <person name="Wendel J.F."/>
        </authorList>
    </citation>
    <scope>NUCLEOTIDE SEQUENCE [LARGE SCALE GENOMIC DNA]</scope>
    <source>
        <strain evidence="1">8</strain>
        <tissue evidence="1">Leaf</tissue>
    </source>
</reference>
<evidence type="ECO:0000313" key="1">
    <source>
        <dbReference type="EMBL" id="MBA0788657.1"/>
    </source>
</evidence>
<dbReference type="AlphaFoldDB" id="A0A7J9FTL0"/>
<accession>A0A7J9FTL0</accession>
<keyword evidence="2" id="KW-1185">Reference proteome</keyword>
<dbReference type="Proteomes" id="UP000593568">
    <property type="component" value="Unassembled WGS sequence"/>
</dbReference>
<name>A0A7J9FTL0_9ROSI</name>
<sequence length="61" mass="6839">MERPTLILALMHAVTRPDHGSGHPVGPEGPPEIIHHLWTWFRQQPDFADCTRLCSSGNRPA</sequence>
<protein>
    <submittedName>
        <fullName evidence="1">Uncharacterized protein</fullName>
    </submittedName>
</protein>
<feature type="non-terminal residue" evidence="1">
    <location>
        <position position="1"/>
    </location>
</feature>
<comment type="caution">
    <text evidence="1">The sequence shown here is derived from an EMBL/GenBank/DDBJ whole genome shotgun (WGS) entry which is preliminary data.</text>
</comment>
<proteinExistence type="predicted"/>
<evidence type="ECO:0000313" key="2">
    <source>
        <dbReference type="Proteomes" id="UP000593568"/>
    </source>
</evidence>